<dbReference type="Proteomes" id="UP001333818">
    <property type="component" value="Unassembled WGS sequence"/>
</dbReference>
<sequence>MDGSTLILTDDAGKSLPCFLETTFDIEGKEYFLLQPVDHSVQIFAWQASETEEEEEELVDIDDDEIDQIFETAHAVLAEQNLKLKRTAFTLTVEGELPELIEDDIYEIGIGTEEEGECEEFQELANFYHEEQAYSVFTSVDPLIFFAKLGADGKPELLSPEEIEYIQPYVAEHLIDAEDAEEEA</sequence>
<dbReference type="RefSeq" id="WP_330484170.1">
    <property type="nucleotide sequence ID" value="NZ_JAZBJZ010000051.1"/>
</dbReference>
<gene>
    <name evidence="1" type="ORF">V2H45_13440</name>
</gene>
<evidence type="ECO:0000313" key="1">
    <source>
        <dbReference type="EMBL" id="MEE3717739.1"/>
    </source>
</evidence>
<proteinExistence type="predicted"/>
<keyword evidence="2" id="KW-1185">Reference proteome</keyword>
<dbReference type="PANTHER" id="PTHR36061">
    <property type="match status" value="1"/>
</dbReference>
<protein>
    <submittedName>
        <fullName evidence="1">DUF3727 domain-containing protein</fullName>
    </submittedName>
</protein>
<dbReference type="InterPro" id="IPR009711">
    <property type="entry name" value="UPF0473"/>
</dbReference>
<dbReference type="PANTHER" id="PTHR36061:SF3">
    <property type="entry name" value="OS04G0692200 PROTEIN"/>
    <property type="match status" value="1"/>
</dbReference>
<organism evidence="1 2">
    <name type="scientific">Tumidithrix elongata BACA0141</name>
    <dbReference type="NCBI Taxonomy" id="2716417"/>
    <lineage>
        <taxon>Bacteria</taxon>
        <taxon>Bacillati</taxon>
        <taxon>Cyanobacteriota</taxon>
        <taxon>Cyanophyceae</taxon>
        <taxon>Pseudanabaenales</taxon>
        <taxon>Pseudanabaenaceae</taxon>
        <taxon>Tumidithrix</taxon>
        <taxon>Tumidithrix elongata</taxon>
    </lineage>
</organism>
<dbReference type="Pfam" id="PF12527">
    <property type="entry name" value="DUF3727"/>
    <property type="match status" value="1"/>
</dbReference>
<dbReference type="EMBL" id="JAZBJZ010000051">
    <property type="protein sequence ID" value="MEE3717739.1"/>
    <property type="molecule type" value="Genomic_DNA"/>
</dbReference>
<reference evidence="1" key="1">
    <citation type="submission" date="2024-01" db="EMBL/GenBank/DDBJ databases">
        <title>Bank of Algae and Cyanobacteria of the Azores (BACA) strain genomes.</title>
        <authorList>
            <person name="Luz R."/>
            <person name="Cordeiro R."/>
            <person name="Fonseca A."/>
            <person name="Goncalves V."/>
        </authorList>
    </citation>
    <scope>NUCLEOTIDE SEQUENCE</scope>
    <source>
        <strain evidence="1">BACA0141</strain>
    </source>
</reference>
<comment type="caution">
    <text evidence="1">The sequence shown here is derived from an EMBL/GenBank/DDBJ whole genome shotgun (WGS) entry which is preliminary data.</text>
</comment>
<accession>A0AAW9Q0N3</accession>
<dbReference type="InterPro" id="IPR022203">
    <property type="entry name" value="DUF3727"/>
</dbReference>
<name>A0AAW9Q0N3_9CYAN</name>
<dbReference type="AlphaFoldDB" id="A0AAW9Q0N3"/>
<dbReference type="Pfam" id="PF06949">
    <property type="entry name" value="DUF1292"/>
    <property type="match status" value="1"/>
</dbReference>
<evidence type="ECO:0000313" key="2">
    <source>
        <dbReference type="Proteomes" id="UP001333818"/>
    </source>
</evidence>